<feature type="transmembrane region" description="Helical" evidence="1">
    <location>
        <begin position="179"/>
        <end position="205"/>
    </location>
</feature>
<dbReference type="RefSeq" id="XP_003027049.1">
    <property type="nucleotide sequence ID" value="XM_003027003.1"/>
</dbReference>
<feature type="signal peptide" evidence="2">
    <location>
        <begin position="1"/>
        <end position="19"/>
    </location>
</feature>
<accession>D8QJ24</accession>
<feature type="transmembrane region" description="Helical" evidence="1">
    <location>
        <begin position="131"/>
        <end position="152"/>
    </location>
</feature>
<dbReference type="OrthoDB" id="2744793at2759"/>
<keyword evidence="2" id="KW-0732">Signal</keyword>
<dbReference type="KEGG" id="scm:SCHCO_02672886"/>
<proteinExistence type="predicted"/>
<keyword evidence="1" id="KW-0472">Membrane</keyword>
<dbReference type="eggNOG" id="ENOG502SS4R">
    <property type="taxonomic scope" value="Eukaryota"/>
</dbReference>
<protein>
    <recommendedName>
        <fullName evidence="5">G-protein coupled receptors family 1 profile domain-containing protein</fullName>
    </recommendedName>
</protein>
<dbReference type="EMBL" id="GL377313">
    <property type="protein sequence ID" value="EFI92146.1"/>
    <property type="molecule type" value="Genomic_DNA"/>
</dbReference>
<feature type="transmembrane region" description="Helical" evidence="1">
    <location>
        <begin position="53"/>
        <end position="76"/>
    </location>
</feature>
<evidence type="ECO:0000256" key="2">
    <source>
        <dbReference type="SAM" id="SignalP"/>
    </source>
</evidence>
<keyword evidence="1" id="KW-0812">Transmembrane</keyword>
<dbReference type="HOGENOM" id="CLU_723921_0_0_1"/>
<organism evidence="4">
    <name type="scientific">Schizophyllum commune (strain H4-8 / FGSC 9210)</name>
    <name type="common">Split gill fungus</name>
    <dbReference type="NCBI Taxonomy" id="578458"/>
    <lineage>
        <taxon>Eukaryota</taxon>
        <taxon>Fungi</taxon>
        <taxon>Dikarya</taxon>
        <taxon>Basidiomycota</taxon>
        <taxon>Agaricomycotina</taxon>
        <taxon>Agaricomycetes</taxon>
        <taxon>Agaricomycetidae</taxon>
        <taxon>Agaricales</taxon>
        <taxon>Schizophyllaceae</taxon>
        <taxon>Schizophyllum</taxon>
    </lineage>
</organism>
<feature type="chain" id="PRO_5003120929" description="G-protein coupled receptors family 1 profile domain-containing protein" evidence="2">
    <location>
        <begin position="20"/>
        <end position="350"/>
    </location>
</feature>
<sequence length="350" mass="38218">MITTITMFALSCACLLLDALNTMSLLEGVLLETRGEVQHPVAWISRQSANDRAFAQAAIFAFELIISDGVVVWRGAALWGYNWRCSTIMLLPLFGDLAQAVYVYFLACEGQSKWLYIDGMQAKHCHDSQRAMYFFSFSTNLLATGFIIAMAWQHRGAFEVRKATLSGSGRPRRTAAQKVMLLLIESGFVYLIMGAASGFTFFLVVQDLSSPGYFVTTVFVSLRYQIVGLYPTTVIYLVQREQTNWCIPATDESLHFKGITQEDTTVCPTTRSYNLTVNKCDNEAGPDAIAINISTGSSSGNASGCNPVSTRPPLVSDLHCEPNTVHVVATNGSSESMTNAALSVSGDCLV</sequence>
<dbReference type="OMA" id="WRVYAFW"/>
<name>D8QJ24_SCHCM</name>
<keyword evidence="4" id="KW-1185">Reference proteome</keyword>
<evidence type="ECO:0000313" key="4">
    <source>
        <dbReference type="Proteomes" id="UP000007431"/>
    </source>
</evidence>
<evidence type="ECO:0000256" key="1">
    <source>
        <dbReference type="SAM" id="Phobius"/>
    </source>
</evidence>
<feature type="transmembrane region" description="Helical" evidence="1">
    <location>
        <begin position="211"/>
        <end position="238"/>
    </location>
</feature>
<dbReference type="AlphaFoldDB" id="D8QJ24"/>
<dbReference type="GeneID" id="9593539"/>
<evidence type="ECO:0008006" key="5">
    <source>
        <dbReference type="Google" id="ProtNLM"/>
    </source>
</evidence>
<keyword evidence="1" id="KW-1133">Transmembrane helix</keyword>
<reference evidence="3 4" key="1">
    <citation type="journal article" date="2010" name="Nat. Biotechnol.">
        <title>Genome sequence of the model mushroom Schizophyllum commune.</title>
        <authorList>
            <person name="Ohm R.A."/>
            <person name="de Jong J.F."/>
            <person name="Lugones L.G."/>
            <person name="Aerts A."/>
            <person name="Kothe E."/>
            <person name="Stajich J.E."/>
            <person name="de Vries R.P."/>
            <person name="Record E."/>
            <person name="Levasseur A."/>
            <person name="Baker S.E."/>
            <person name="Bartholomew K.A."/>
            <person name="Coutinho P.M."/>
            <person name="Erdmann S."/>
            <person name="Fowler T.J."/>
            <person name="Gathman A.C."/>
            <person name="Lombard V."/>
            <person name="Henrissat B."/>
            <person name="Knabe N."/>
            <person name="Kuees U."/>
            <person name="Lilly W.W."/>
            <person name="Lindquist E."/>
            <person name="Lucas S."/>
            <person name="Magnuson J.K."/>
            <person name="Piumi F."/>
            <person name="Raudaskoski M."/>
            <person name="Salamov A."/>
            <person name="Schmutz J."/>
            <person name="Schwarze F.W.M.R."/>
            <person name="vanKuyk P.A."/>
            <person name="Horton J.S."/>
            <person name="Grigoriev I.V."/>
            <person name="Woesten H.A.B."/>
        </authorList>
    </citation>
    <scope>NUCLEOTIDE SEQUENCE [LARGE SCALE GENOMIC DNA]</scope>
    <source>
        <strain evidence="4">H4-8 / FGSC 9210</strain>
    </source>
</reference>
<evidence type="ECO:0000313" key="3">
    <source>
        <dbReference type="EMBL" id="EFI92146.1"/>
    </source>
</evidence>
<dbReference type="Proteomes" id="UP000007431">
    <property type="component" value="Unassembled WGS sequence"/>
</dbReference>
<gene>
    <name evidence="3" type="ORF">SCHCODRAFT_237981</name>
</gene>
<dbReference type="VEuPathDB" id="FungiDB:SCHCODRAFT_02672886"/>
<dbReference type="InParanoid" id="D8QJ24"/>
<feature type="transmembrane region" description="Helical" evidence="1">
    <location>
        <begin position="88"/>
        <end position="107"/>
    </location>
</feature>